<protein>
    <submittedName>
        <fullName evidence="1">Uncharacterized protein</fullName>
    </submittedName>
</protein>
<keyword evidence="2" id="KW-1185">Reference proteome</keyword>
<organism evidence="1 2">
    <name type="scientific">Plakobranchus ocellatus</name>
    <dbReference type="NCBI Taxonomy" id="259542"/>
    <lineage>
        <taxon>Eukaryota</taxon>
        <taxon>Metazoa</taxon>
        <taxon>Spiralia</taxon>
        <taxon>Lophotrochozoa</taxon>
        <taxon>Mollusca</taxon>
        <taxon>Gastropoda</taxon>
        <taxon>Heterobranchia</taxon>
        <taxon>Euthyneura</taxon>
        <taxon>Panpulmonata</taxon>
        <taxon>Sacoglossa</taxon>
        <taxon>Placobranchoidea</taxon>
        <taxon>Plakobranchidae</taxon>
        <taxon>Plakobranchus</taxon>
    </lineage>
</organism>
<evidence type="ECO:0000313" key="1">
    <source>
        <dbReference type="EMBL" id="GFO08962.1"/>
    </source>
</evidence>
<sequence length="140" mass="15510">MTMRYNRDGSPEILNELEGLRKPLTSQRVNQNTASSFSFFLVPSQEHRQKNCIVEVHAANEQVAWMSLSSGRALFIATGSQTFRSSSGEELMANSLELKSVTGGRSQGGFADDCVSKALPIRHSIGHTIKIILFFVKTFE</sequence>
<comment type="caution">
    <text evidence="1">The sequence shown here is derived from an EMBL/GenBank/DDBJ whole genome shotgun (WGS) entry which is preliminary data.</text>
</comment>
<dbReference type="AlphaFoldDB" id="A0AAV4ANV8"/>
<accession>A0AAV4ANV8</accession>
<name>A0AAV4ANV8_9GAST</name>
<dbReference type="Proteomes" id="UP000735302">
    <property type="component" value="Unassembled WGS sequence"/>
</dbReference>
<dbReference type="EMBL" id="BLXT01004027">
    <property type="protein sequence ID" value="GFO08962.1"/>
    <property type="molecule type" value="Genomic_DNA"/>
</dbReference>
<reference evidence="1 2" key="1">
    <citation type="journal article" date="2021" name="Elife">
        <title>Chloroplast acquisition without the gene transfer in kleptoplastic sea slugs, Plakobranchus ocellatus.</title>
        <authorList>
            <person name="Maeda T."/>
            <person name="Takahashi S."/>
            <person name="Yoshida T."/>
            <person name="Shimamura S."/>
            <person name="Takaki Y."/>
            <person name="Nagai Y."/>
            <person name="Toyoda A."/>
            <person name="Suzuki Y."/>
            <person name="Arimoto A."/>
            <person name="Ishii H."/>
            <person name="Satoh N."/>
            <person name="Nishiyama T."/>
            <person name="Hasebe M."/>
            <person name="Maruyama T."/>
            <person name="Minagawa J."/>
            <person name="Obokata J."/>
            <person name="Shigenobu S."/>
        </authorList>
    </citation>
    <scope>NUCLEOTIDE SEQUENCE [LARGE SCALE GENOMIC DNA]</scope>
</reference>
<proteinExistence type="predicted"/>
<gene>
    <name evidence="1" type="ORF">PoB_003546700</name>
</gene>
<evidence type="ECO:0000313" key="2">
    <source>
        <dbReference type="Proteomes" id="UP000735302"/>
    </source>
</evidence>